<accession>A0A7S4HM07</accession>
<evidence type="ECO:0000256" key="7">
    <source>
        <dbReference type="ARBA" id="ARBA00022989"/>
    </source>
</evidence>
<evidence type="ECO:0000256" key="2">
    <source>
        <dbReference type="ARBA" id="ARBA00022448"/>
    </source>
</evidence>
<gene>
    <name evidence="15" type="ORF">OAUR00152_LOCUS1613</name>
</gene>
<evidence type="ECO:0000313" key="15">
    <source>
        <dbReference type="EMBL" id="CAE2203270.1"/>
    </source>
</evidence>
<dbReference type="InterPro" id="IPR016449">
    <property type="entry name" value="K_chnl_inward-rec_Kir"/>
</dbReference>
<dbReference type="Gene3D" id="2.60.40.1400">
    <property type="entry name" value="G protein-activated inward rectifier potassium channel 1"/>
    <property type="match status" value="1"/>
</dbReference>
<evidence type="ECO:0000256" key="9">
    <source>
        <dbReference type="ARBA" id="ARBA00023136"/>
    </source>
</evidence>
<dbReference type="InterPro" id="IPR013518">
    <property type="entry name" value="K_chnl_inward-rec_Kir_cyto"/>
</dbReference>
<dbReference type="SUPFAM" id="SSF81296">
    <property type="entry name" value="E set domains"/>
    <property type="match status" value="2"/>
</dbReference>
<evidence type="ECO:0000259" key="13">
    <source>
        <dbReference type="Pfam" id="PF01007"/>
    </source>
</evidence>
<evidence type="ECO:0000256" key="12">
    <source>
        <dbReference type="SAM" id="Phobius"/>
    </source>
</evidence>
<comment type="similarity">
    <text evidence="11">Belongs to the inward rectifier-type potassium channel (TC 1.A.2.1) family.</text>
</comment>
<keyword evidence="3 11" id="KW-0633">Potassium transport</keyword>
<dbReference type="GO" id="GO:0034702">
    <property type="term" value="C:monoatomic ion channel complex"/>
    <property type="evidence" value="ECO:0007669"/>
    <property type="project" value="UniProtKB-KW"/>
</dbReference>
<evidence type="ECO:0000256" key="8">
    <source>
        <dbReference type="ARBA" id="ARBA00023065"/>
    </source>
</evidence>
<dbReference type="InterPro" id="IPR041647">
    <property type="entry name" value="IRK_C"/>
</dbReference>
<keyword evidence="6 11" id="KW-0630">Potassium</keyword>
<dbReference type="Pfam" id="PF01007">
    <property type="entry name" value="IRK"/>
    <property type="match status" value="1"/>
</dbReference>
<reference evidence="15" key="1">
    <citation type="submission" date="2021-01" db="EMBL/GenBank/DDBJ databases">
        <authorList>
            <person name="Corre E."/>
            <person name="Pelletier E."/>
            <person name="Niang G."/>
            <person name="Scheremetjew M."/>
            <person name="Finn R."/>
            <person name="Kale V."/>
            <person name="Holt S."/>
            <person name="Cochrane G."/>
            <person name="Meng A."/>
            <person name="Brown T."/>
            <person name="Cohen L."/>
        </authorList>
    </citation>
    <scope>NUCLEOTIDE SEQUENCE</scope>
    <source>
        <strain evidence="15">Isolate 1302-5</strain>
    </source>
</reference>
<dbReference type="PANTHER" id="PTHR11767">
    <property type="entry name" value="INWARD RECTIFIER POTASSIUM CHANNEL"/>
    <property type="match status" value="1"/>
</dbReference>
<evidence type="ECO:0000256" key="10">
    <source>
        <dbReference type="ARBA" id="ARBA00023303"/>
    </source>
</evidence>
<dbReference type="GO" id="GO:0005886">
    <property type="term" value="C:plasma membrane"/>
    <property type="evidence" value="ECO:0007669"/>
    <property type="project" value="TreeGrafter"/>
</dbReference>
<dbReference type="PANTHER" id="PTHR11767:SF103">
    <property type="entry name" value="POTASSIUM CHANNEL INWARDLY RECTIFYING TRANSMEMBRANE DOMAIN-CONTAINING PROTEIN"/>
    <property type="match status" value="1"/>
</dbReference>
<sequence>MATDGEEAAESPPKLAPVKRMLVRDLPYHQSSNVLQIRNLRRSEHHLHLNRIRWGQNWFHVLLRMRTFVTVPLLLGVWTAGLLIFTGIYMAVDSSDPNMECSLHPYPESGESIPFGTAFAFSLETATTVGYGLPVSSSAFFEPACDGIRAVIYFQMVLSMMFQAFLFSFFYGRLGRCESRGVQVLFSNKATLRRRKGDGRWVFEFRVYDSDPRHPLVEAHVRLYAIRQPRKVDKVYNVRPVTVEPLRLWKPNDDLGGVLLASVPTVVSHHVDIHSALNPRRRGIYYEDLGRSSVRHGDQVQTDLNLDEHVDGVSPDFSLSSCGMNLRELDSATGSRDGLRCDVCGETYNTRDNLAKHITFQKLLEKHDGVPVIGSHQELDVDTVLQNCSKGRDKELSSKELSGFIAGETEPYNAIEILVVLEAIEPLMSGTFQSMQSYTIEDIEFGAEFVHCFVANDDRSQCAAKMDFDLFHKTKRVSPESKLSAVPENDESHD</sequence>
<feature type="transmembrane region" description="Helical" evidence="12">
    <location>
        <begin position="68"/>
        <end position="92"/>
    </location>
</feature>
<comment type="subcellular location">
    <subcellularLocation>
        <location evidence="1 11">Membrane</location>
        <topology evidence="1 11">Multi-pass membrane protein</topology>
    </subcellularLocation>
</comment>
<keyword evidence="8 11" id="KW-0406">Ion transport</keyword>
<dbReference type="SUPFAM" id="SSF81324">
    <property type="entry name" value="Voltage-gated potassium channels"/>
    <property type="match status" value="1"/>
</dbReference>
<evidence type="ECO:0000259" key="14">
    <source>
        <dbReference type="Pfam" id="PF17655"/>
    </source>
</evidence>
<dbReference type="Pfam" id="PF17655">
    <property type="entry name" value="IRK_C"/>
    <property type="match status" value="1"/>
</dbReference>
<dbReference type="EMBL" id="HBKQ01002410">
    <property type="protein sequence ID" value="CAE2203270.1"/>
    <property type="molecule type" value="Transcribed_RNA"/>
</dbReference>
<evidence type="ECO:0000256" key="6">
    <source>
        <dbReference type="ARBA" id="ARBA00022958"/>
    </source>
</evidence>
<dbReference type="InterPro" id="IPR014756">
    <property type="entry name" value="Ig_E-set"/>
</dbReference>
<evidence type="ECO:0000256" key="5">
    <source>
        <dbReference type="ARBA" id="ARBA00022882"/>
    </source>
</evidence>
<dbReference type="InterPro" id="IPR040445">
    <property type="entry name" value="Kir_TM"/>
</dbReference>
<keyword evidence="10 11" id="KW-0407">Ion channel</keyword>
<dbReference type="GO" id="GO:1990573">
    <property type="term" value="P:potassium ion import across plasma membrane"/>
    <property type="evidence" value="ECO:0007669"/>
    <property type="project" value="TreeGrafter"/>
</dbReference>
<dbReference type="GO" id="GO:0005242">
    <property type="term" value="F:inward rectifier potassium channel activity"/>
    <property type="evidence" value="ECO:0007669"/>
    <property type="project" value="InterPro"/>
</dbReference>
<name>A0A7S4HM07_9STRA</name>
<evidence type="ECO:0000256" key="4">
    <source>
        <dbReference type="ARBA" id="ARBA00022692"/>
    </source>
</evidence>
<feature type="domain" description="Potassium channel inwardly rectifying transmembrane" evidence="13">
    <location>
        <begin position="50"/>
        <end position="175"/>
    </location>
</feature>
<dbReference type="Gene3D" id="1.10.287.70">
    <property type="match status" value="1"/>
</dbReference>
<dbReference type="GO" id="GO:0034765">
    <property type="term" value="P:regulation of monoatomic ion transmembrane transport"/>
    <property type="evidence" value="ECO:0007669"/>
    <property type="project" value="TreeGrafter"/>
</dbReference>
<protein>
    <submittedName>
        <fullName evidence="15">Uncharacterized protein</fullName>
    </submittedName>
</protein>
<keyword evidence="7 12" id="KW-1133">Transmembrane helix</keyword>
<evidence type="ECO:0000256" key="11">
    <source>
        <dbReference type="RuleBase" id="RU003822"/>
    </source>
</evidence>
<dbReference type="AlphaFoldDB" id="A0A7S4HM07"/>
<keyword evidence="4 11" id="KW-0812">Transmembrane</keyword>
<keyword evidence="2 11" id="KW-0813">Transport</keyword>
<feature type="domain" description="Inward rectifier potassium channel C-terminal" evidence="14">
    <location>
        <begin position="413"/>
        <end position="486"/>
    </location>
</feature>
<feature type="transmembrane region" description="Helical" evidence="12">
    <location>
        <begin position="150"/>
        <end position="171"/>
    </location>
</feature>
<organism evidence="15">
    <name type="scientific">Odontella aurita</name>
    <dbReference type="NCBI Taxonomy" id="265563"/>
    <lineage>
        <taxon>Eukaryota</taxon>
        <taxon>Sar</taxon>
        <taxon>Stramenopiles</taxon>
        <taxon>Ochrophyta</taxon>
        <taxon>Bacillariophyta</taxon>
        <taxon>Mediophyceae</taxon>
        <taxon>Biddulphiophycidae</taxon>
        <taxon>Eupodiscales</taxon>
        <taxon>Odontellaceae</taxon>
        <taxon>Odontella</taxon>
    </lineage>
</organism>
<keyword evidence="5 11" id="KW-0851">Voltage-gated channel</keyword>
<evidence type="ECO:0000256" key="1">
    <source>
        <dbReference type="ARBA" id="ARBA00004141"/>
    </source>
</evidence>
<keyword evidence="9 12" id="KW-0472">Membrane</keyword>
<evidence type="ECO:0000256" key="3">
    <source>
        <dbReference type="ARBA" id="ARBA00022538"/>
    </source>
</evidence>
<proteinExistence type="inferred from homology"/>